<dbReference type="Proteomes" id="UP000249008">
    <property type="component" value="Chromosome 1"/>
</dbReference>
<dbReference type="PANTHER" id="PTHR42796:SF4">
    <property type="entry name" value="FUMARYLACETOACETATE HYDROLASE DOMAIN-CONTAINING PROTEIN 2A"/>
    <property type="match status" value="1"/>
</dbReference>
<evidence type="ECO:0000256" key="1">
    <source>
        <dbReference type="ARBA" id="ARBA00010211"/>
    </source>
</evidence>
<evidence type="ECO:0000259" key="3">
    <source>
        <dbReference type="Pfam" id="PF01557"/>
    </source>
</evidence>
<evidence type="ECO:0000313" key="5">
    <source>
        <dbReference type="Proteomes" id="UP000249008"/>
    </source>
</evidence>
<name>A0AAX2JGT7_9FUSO</name>
<feature type="domain" description="Fumarylacetoacetase-like C-terminal" evidence="3">
    <location>
        <begin position="86"/>
        <end position="295"/>
    </location>
</feature>
<protein>
    <submittedName>
        <fullName evidence="4">4-hydroxyphenylacetate degradation bifunctional isomerase/decarboxylase</fullName>
    </submittedName>
</protein>
<organism evidence="4 5">
    <name type="scientific">Fusobacterium ulcerans</name>
    <dbReference type="NCBI Taxonomy" id="861"/>
    <lineage>
        <taxon>Bacteria</taxon>
        <taxon>Fusobacteriati</taxon>
        <taxon>Fusobacteriota</taxon>
        <taxon>Fusobacteriia</taxon>
        <taxon>Fusobacteriales</taxon>
        <taxon>Fusobacteriaceae</taxon>
        <taxon>Fusobacterium</taxon>
    </lineage>
</organism>
<evidence type="ECO:0000313" key="4">
    <source>
        <dbReference type="EMBL" id="SQJ15619.1"/>
    </source>
</evidence>
<dbReference type="InterPro" id="IPR051121">
    <property type="entry name" value="FAH"/>
</dbReference>
<reference evidence="4 5" key="1">
    <citation type="submission" date="2018-06" db="EMBL/GenBank/DDBJ databases">
        <authorList>
            <consortium name="Pathogen Informatics"/>
            <person name="Doyle S."/>
        </authorList>
    </citation>
    <scope>NUCLEOTIDE SEQUENCE [LARGE SCALE GENOMIC DNA]</scope>
    <source>
        <strain evidence="4 5">NCTC12112</strain>
    </source>
</reference>
<dbReference type="Pfam" id="PF01557">
    <property type="entry name" value="FAA_hydrolase"/>
    <property type="match status" value="1"/>
</dbReference>
<keyword evidence="2" id="KW-0479">Metal-binding</keyword>
<evidence type="ECO:0000256" key="2">
    <source>
        <dbReference type="ARBA" id="ARBA00022723"/>
    </source>
</evidence>
<proteinExistence type="inferred from homology"/>
<accession>A0AAX2JGT7</accession>
<sequence>MKFIRFKSENNEKLGIFNNDESKIIEISSVLNGRKFSSMIDLIENITEEELEQLQKTFGGKISGYVQHDVSKVKICSPIKRPIHDIICVGVNYKDHLEETKESFKEDFTEPAKTVYFSKRACEIIGSGDAVKSRMDLDTHLDYEVELAVIIGKKGSDIAKEDVEEYIFGYSVFNDVSARILQQSHLQWYRGKSLDTYSSMGPCILYKTALPFPLEVDVKSYVNDELRQSSNTKLFLADIPQIISEISAGITLEPGDIIITGTPSGVGMGMKPQGFMKKGDTVTCEIPEIGKLVNIIE</sequence>
<comment type="similarity">
    <text evidence="1">Belongs to the FAH family.</text>
</comment>
<dbReference type="KEGG" id="ful:C4N20_05825"/>
<gene>
    <name evidence="4" type="ORF">NCTC12112_03054</name>
</gene>
<dbReference type="InterPro" id="IPR036663">
    <property type="entry name" value="Fumarylacetoacetase_C_sf"/>
</dbReference>
<dbReference type="InterPro" id="IPR011234">
    <property type="entry name" value="Fumarylacetoacetase-like_C"/>
</dbReference>
<dbReference type="EMBL" id="LS483487">
    <property type="protein sequence ID" value="SQJ15619.1"/>
    <property type="molecule type" value="Genomic_DNA"/>
</dbReference>
<keyword evidence="4" id="KW-0413">Isomerase</keyword>
<dbReference type="AlphaFoldDB" id="A0AAX2JGT7"/>
<dbReference type="PANTHER" id="PTHR42796">
    <property type="entry name" value="FUMARYLACETOACETATE HYDROLASE DOMAIN-CONTAINING PROTEIN 2A-RELATED"/>
    <property type="match status" value="1"/>
</dbReference>
<dbReference type="GeneID" id="78454318"/>
<dbReference type="RefSeq" id="WP_005979862.1">
    <property type="nucleotide sequence ID" value="NZ_CABKNW010000004.1"/>
</dbReference>
<dbReference type="GO" id="GO:0044281">
    <property type="term" value="P:small molecule metabolic process"/>
    <property type="evidence" value="ECO:0007669"/>
    <property type="project" value="UniProtKB-ARBA"/>
</dbReference>
<dbReference type="SUPFAM" id="SSF56529">
    <property type="entry name" value="FAH"/>
    <property type="match status" value="1"/>
</dbReference>
<dbReference type="GO" id="GO:0046872">
    <property type="term" value="F:metal ion binding"/>
    <property type="evidence" value="ECO:0007669"/>
    <property type="project" value="UniProtKB-KW"/>
</dbReference>
<dbReference type="GO" id="GO:0016853">
    <property type="term" value="F:isomerase activity"/>
    <property type="evidence" value="ECO:0007669"/>
    <property type="project" value="UniProtKB-KW"/>
</dbReference>
<dbReference type="Gene3D" id="3.90.850.10">
    <property type="entry name" value="Fumarylacetoacetase-like, C-terminal domain"/>
    <property type="match status" value="1"/>
</dbReference>